<evidence type="ECO:0000256" key="1">
    <source>
        <dbReference type="ARBA" id="ARBA00004328"/>
    </source>
</evidence>
<sequence>MTASNVQMAMQHVEGAEYMFQLVSGVLPSLCSDFKPSYDLRHTYVHPVDALFVDGADRLMSDEEVEVCVKQFGINYLLDKTANSHLIPLVLGPNSAEVLPKKLKITDMANPVVCTHAFRDLPPATRALVMLRTSSFEAHARVAGGYVRFPTGMHVKSPISFPALGFDNTYLLNLIYADIAGPAEIGFRARMVDGIIVARDLLTLLNVRALLTDASRTRFDAAYDVQNAAAKHGIVLAQAPQVDTEITTMNLKYLLIFFQFFENFYTLRQLTFNGQNLRMVRGGIASLAVSIFYQSQLSRLTQLHSGVTLTDHLELLTTANTRLRVAAAGMRFVDISANVPYYITLLSMLMRADRTQPLIAPTKSLFWDGIEYSEFRAMSTADALFIGSTCYTFALYDHDDVTYCSVLSDALAAGKTPLRVCFYPRVLGGKTVAALVLDTLTGINLISPREFPRRSTHPHQHIGLSHAAFMKFFQMLRVVVNREPEVALKEVLMAYAGIRMEDSGPPHYINKESYMDFLKLLFGVMGFRVHVSTAVYGSRRQTSLTVSPSVTKHTLTRLLAKVCCGKEEVEKIMASAHDLLQFMVTATNVREAHGYHGQACRVPSYSTLTWRFPRTIYGGAPGQADAADAAPDVSTVVVSNPLGLLERINSRGIFSASTVDELMAVDGFLPENTAFKNNLRTLIDENALTGENILMAMPNSMIDRLVTVGGAPDLTLSSILDDVSGSSDDAASCVTSNEIADAISSALKTKYVRDTSGIVNSAMGIASARSEKQLDAVKRASCSMSALFKQLTQSVYTTERIFGVPISDEVKSSILERYKLFVELSKSLYMDMVALENLKALLLIVRRSGRYVGDSEIGVAEMQKAYDMVREKISRLTSYYSNIGELYWTSMKRNLNMRSPDSAVSFDSE</sequence>
<evidence type="ECO:0000256" key="3">
    <source>
        <dbReference type="ARBA" id="ARBA00025267"/>
    </source>
</evidence>
<keyword evidence="5" id="KW-1185">Reference proteome</keyword>
<dbReference type="InterPro" id="IPR005058">
    <property type="entry name" value="Poxvirus_P4A"/>
</dbReference>
<accession>A0A0A7MC58</accession>
<evidence type="ECO:0000313" key="5">
    <source>
        <dbReference type="Proteomes" id="UP000107385"/>
    </source>
</evidence>
<name>A0A0A7MC58_9POXV</name>
<evidence type="ECO:0000256" key="2">
    <source>
        <dbReference type="ARBA" id="ARBA00022844"/>
    </source>
</evidence>
<dbReference type="RefSeq" id="YP_009112825.1">
    <property type="nucleotide sequence ID" value="NC_025963.1"/>
</dbReference>
<dbReference type="KEGG" id="vg:22647484"/>
<dbReference type="OrthoDB" id="1276at10239"/>
<dbReference type="Pfam" id="PF03395">
    <property type="entry name" value="Pox_P4A"/>
    <property type="match status" value="1"/>
</dbReference>
<dbReference type="GeneID" id="22647484"/>
<evidence type="ECO:0000313" key="4">
    <source>
        <dbReference type="EMBL" id="AIZ77337.1"/>
    </source>
</evidence>
<keyword evidence="2" id="KW-0946">Virion</keyword>
<dbReference type="EMBL" id="KM502564">
    <property type="protein sequence ID" value="AIZ77337.1"/>
    <property type="molecule type" value="Genomic_DNA"/>
</dbReference>
<dbReference type="GO" id="GO:0005198">
    <property type="term" value="F:structural molecule activity"/>
    <property type="evidence" value="ECO:0007669"/>
    <property type="project" value="InterPro"/>
</dbReference>
<comment type="function">
    <text evidence="3">Core protein 4a is the most abundant virion protein. Major component of the virion core that undergoes proteolytic processing during the immature virion (IV) to mature virion (MV) transition.</text>
</comment>
<comment type="subcellular location">
    <subcellularLocation>
        <location evidence="1">Virion</location>
    </subcellularLocation>
</comment>
<proteinExistence type="predicted"/>
<reference evidence="4 5" key="1">
    <citation type="submission" date="2014-09" db="EMBL/GenBank/DDBJ databases">
        <title>Parapoxvirus (PPV) of red deer reveals sub-clinical infection and confirms a unique species.</title>
        <authorList>
            <person name="Friederichs S."/>
            <person name="Stefan K."/>
            <person name="Helmut B."/>
            <person name="Heike L."/>
            <person name="Mathias B."/>
        </authorList>
    </citation>
    <scope>NUCLEOTIDE SEQUENCE [LARGE SCALE GENOMIC DNA]</scope>
    <source>
        <strain evidence="4">HL953</strain>
    </source>
</reference>
<dbReference type="Proteomes" id="UP000107385">
    <property type="component" value="Segment"/>
</dbReference>
<protein>
    <submittedName>
        <fullName evidence="4">Putative virion core protein P4a</fullName>
    </submittedName>
</protein>
<dbReference type="GO" id="GO:0044423">
    <property type="term" value="C:virion component"/>
    <property type="evidence" value="ECO:0007669"/>
    <property type="project" value="UniProtKB-KW"/>
</dbReference>
<organism evidence="4 5">
    <name type="scientific">Parapoxvirus red deer/HL953</name>
    <dbReference type="NCBI Taxonomy" id="1579460"/>
    <lineage>
        <taxon>Viruses</taxon>
        <taxon>Varidnaviria</taxon>
        <taxon>Bamfordvirae</taxon>
        <taxon>Nucleocytoviricota</taxon>
        <taxon>Pokkesviricetes</taxon>
        <taxon>Chitovirales</taxon>
        <taxon>Poxviridae</taxon>
        <taxon>Chordopoxvirinae</taxon>
        <taxon>Parapoxvirus</taxon>
        <taxon>Parapoxvirus reddeerpox</taxon>
        <taxon>Red deerpox virus</taxon>
    </lineage>
</organism>